<protein>
    <recommendedName>
        <fullName evidence="4">Transmembrane protein 135 N-terminal domain-containing protein</fullName>
    </recommendedName>
</protein>
<dbReference type="OMA" id="FGHICKP"/>
<feature type="region of interest" description="Disordered" evidence="1">
    <location>
        <begin position="1"/>
        <end position="25"/>
    </location>
</feature>
<dbReference type="KEGG" id="mis:MICPUN_113994"/>
<proteinExistence type="predicted"/>
<evidence type="ECO:0000256" key="1">
    <source>
        <dbReference type="SAM" id="MobiDB-lite"/>
    </source>
</evidence>
<name>C1DY63_MICCC</name>
<organism evidence="2 3">
    <name type="scientific">Micromonas commoda (strain RCC299 / NOUM17 / CCMP2709)</name>
    <name type="common">Picoplanktonic green alga</name>
    <dbReference type="NCBI Taxonomy" id="296587"/>
    <lineage>
        <taxon>Eukaryota</taxon>
        <taxon>Viridiplantae</taxon>
        <taxon>Chlorophyta</taxon>
        <taxon>Mamiellophyceae</taxon>
        <taxon>Mamiellales</taxon>
        <taxon>Mamiellaceae</taxon>
        <taxon>Micromonas</taxon>
    </lineage>
</organism>
<dbReference type="InParanoid" id="C1DY63"/>
<gene>
    <name evidence="2" type="ORF">MICPUN_113994</name>
</gene>
<dbReference type="InterPro" id="IPR026749">
    <property type="entry name" value="Tmem135"/>
</dbReference>
<evidence type="ECO:0000313" key="3">
    <source>
        <dbReference type="Proteomes" id="UP000002009"/>
    </source>
</evidence>
<evidence type="ECO:0008006" key="4">
    <source>
        <dbReference type="Google" id="ProtNLM"/>
    </source>
</evidence>
<reference evidence="2 3" key="1">
    <citation type="journal article" date="2009" name="Science">
        <title>Green evolution and dynamic adaptations revealed by genomes of the marine picoeukaryotes Micromonas.</title>
        <authorList>
            <person name="Worden A.Z."/>
            <person name="Lee J.H."/>
            <person name="Mock T."/>
            <person name="Rouze P."/>
            <person name="Simmons M.P."/>
            <person name="Aerts A.L."/>
            <person name="Allen A.E."/>
            <person name="Cuvelier M.L."/>
            <person name="Derelle E."/>
            <person name="Everett M.V."/>
            <person name="Foulon E."/>
            <person name="Grimwood J."/>
            <person name="Gundlach H."/>
            <person name="Henrissat B."/>
            <person name="Napoli C."/>
            <person name="McDonald S.M."/>
            <person name="Parker M.S."/>
            <person name="Rombauts S."/>
            <person name="Salamov A."/>
            <person name="Von Dassow P."/>
            <person name="Badger J.H."/>
            <person name="Coutinho P.M."/>
            <person name="Demir E."/>
            <person name="Dubchak I."/>
            <person name="Gentemann C."/>
            <person name="Eikrem W."/>
            <person name="Gready J.E."/>
            <person name="John U."/>
            <person name="Lanier W."/>
            <person name="Lindquist E.A."/>
            <person name="Lucas S."/>
            <person name="Mayer K.F."/>
            <person name="Moreau H."/>
            <person name="Not F."/>
            <person name="Otillar R."/>
            <person name="Panaud O."/>
            <person name="Pangilinan J."/>
            <person name="Paulsen I."/>
            <person name="Piegu B."/>
            <person name="Poliakov A."/>
            <person name="Robbens S."/>
            <person name="Schmutz J."/>
            <person name="Toulza E."/>
            <person name="Wyss T."/>
            <person name="Zelensky A."/>
            <person name="Zhou K."/>
            <person name="Armbrust E.V."/>
            <person name="Bhattacharya D."/>
            <person name="Goodenough U.W."/>
            <person name="Van de Peer Y."/>
            <person name="Grigoriev I.V."/>
        </authorList>
    </citation>
    <scope>NUCLEOTIDE SEQUENCE [LARGE SCALE GENOMIC DNA]</scope>
    <source>
        <strain evidence="3">RCC299 / NOUM17</strain>
    </source>
</reference>
<dbReference type="PANTHER" id="PTHR12459">
    <property type="entry name" value="TRANSMEMBRANE PROTEIN 135-RELATED"/>
    <property type="match status" value="1"/>
</dbReference>
<keyword evidence="3" id="KW-1185">Reference proteome</keyword>
<sequence length="543" mass="58378">MARKKERHREPPAGPDEEDKLSWRSAGGDVWERALDESDISRDVDPDKSFFDTDDVTRAVDRLTTAMVRAGGVGCVLKGGLNLFSWLAGRSKSRRRGSTSGKPGPSVRDALHDTAAFASFLVAFAGTYVSVDECLALRYGKQQSKQWRAAVAGLVAGPALLLADGPHVKGGGAKRHYGLATYLWLRSTVLIARCGLKRRDSRDTHPLAKAALAPFAHEHADVALMMASTWVILSCFVLKPDALQGAYGSFLNKHGGKTKAHYAALRAMALASTAAQTRDAIRSAAIALFPTGSTAHEALMNVANMDDGSLLAAKPTLWGLVLYPGSDALAHFFGFYREALGRALPIYVPLYAIPALIVHRHRLLGPRGGVLAMRAAAGAGRSSAFLAAYCACAWLAPDALQRLVFGTLSGWTVSVSVPLAGLAVLIEKPSRRQELGVYCASRALEAAAVCLVSWGWVPRRLAARTRADVALFAAGAAAIMHCYNTERDVFRSKYLNVLDFVFGNAGHGRQCIRHVGSYYQVAFVGGDTHKNESASRQFRDVSS</sequence>
<dbReference type="Proteomes" id="UP000002009">
    <property type="component" value="Chromosome 2"/>
</dbReference>
<dbReference type="EMBL" id="CP001323">
    <property type="protein sequence ID" value="ACO60891.1"/>
    <property type="molecule type" value="Genomic_DNA"/>
</dbReference>
<evidence type="ECO:0000313" key="2">
    <source>
        <dbReference type="EMBL" id="ACO60891.1"/>
    </source>
</evidence>
<dbReference type="eggNOG" id="KOG1398">
    <property type="taxonomic scope" value="Eukaryota"/>
</dbReference>
<dbReference type="GeneID" id="8240828"/>
<dbReference type="OrthoDB" id="291792at2759"/>
<dbReference type="PANTHER" id="PTHR12459:SF15">
    <property type="entry name" value="TRANSMEMBRANE PROTEIN 135"/>
    <property type="match status" value="1"/>
</dbReference>
<accession>C1DY63</accession>
<dbReference type="FunCoup" id="C1DY63">
    <property type="interactions" value="6"/>
</dbReference>
<dbReference type="RefSeq" id="XP_002499633.1">
    <property type="nucleotide sequence ID" value="XM_002499587.1"/>
</dbReference>
<dbReference type="STRING" id="296587.C1DY63"/>
<dbReference type="AlphaFoldDB" id="C1DY63"/>